<accession>A0A231V167</accession>
<dbReference type="Pfam" id="PF07687">
    <property type="entry name" value="M20_dimer"/>
    <property type="match status" value="1"/>
</dbReference>
<dbReference type="Gene3D" id="3.40.630.10">
    <property type="entry name" value="Zn peptidases"/>
    <property type="match status" value="2"/>
</dbReference>
<evidence type="ECO:0000256" key="7">
    <source>
        <dbReference type="ARBA" id="ARBA00022723"/>
    </source>
</evidence>
<keyword evidence="12 15" id="KW-0170">Cobalt</keyword>
<reference evidence="18" key="1">
    <citation type="journal article" date="2017" name="Int. J. Syst. Evol. Microbiol.">
        <title>Notoacmeibacter marinus gen. nov., sp. nov., isolated from the gut of a limpet and proposal of Notoacmeibacteraceae fam. nov. in the order Rhizobiales of the class Alphaproteobacteria.</title>
        <authorList>
            <person name="Huang Z."/>
            <person name="Guo F."/>
            <person name="Lai Q."/>
        </authorList>
    </citation>
    <scope>NUCLEOTIDE SEQUENCE [LARGE SCALE GENOMIC DNA]</scope>
    <source>
        <strain evidence="18">XMTR2A4</strain>
    </source>
</reference>
<dbReference type="SUPFAM" id="SSF55031">
    <property type="entry name" value="Bacterial exopeptidase dimerisation domain"/>
    <property type="match status" value="1"/>
</dbReference>
<evidence type="ECO:0000313" key="17">
    <source>
        <dbReference type="EMBL" id="OXT01781.1"/>
    </source>
</evidence>
<evidence type="ECO:0000256" key="2">
    <source>
        <dbReference type="ARBA" id="ARBA00006746"/>
    </source>
</evidence>
<comment type="similarity">
    <text evidence="2 15">Belongs to the peptidase M20A family. DapE subfamily.</text>
</comment>
<keyword evidence="8 15" id="KW-0378">Hydrolase</keyword>
<dbReference type="InterPro" id="IPR036264">
    <property type="entry name" value="Bact_exopeptidase_dim_dom"/>
</dbReference>
<dbReference type="PROSITE" id="PS00758">
    <property type="entry name" value="ARGE_DAPE_CPG2_1"/>
    <property type="match status" value="1"/>
</dbReference>
<dbReference type="PANTHER" id="PTHR43808:SF31">
    <property type="entry name" value="N-ACETYL-L-CITRULLINE DEACETYLASE"/>
    <property type="match status" value="1"/>
</dbReference>
<dbReference type="PROSITE" id="PS00759">
    <property type="entry name" value="ARGE_DAPE_CPG2_2"/>
    <property type="match status" value="1"/>
</dbReference>
<evidence type="ECO:0000256" key="9">
    <source>
        <dbReference type="ARBA" id="ARBA00022833"/>
    </source>
</evidence>
<evidence type="ECO:0000256" key="6">
    <source>
        <dbReference type="ARBA" id="ARBA00022605"/>
    </source>
</evidence>
<keyword evidence="6 15" id="KW-0028">Amino-acid biosynthesis</keyword>
<dbReference type="NCBIfam" id="TIGR01246">
    <property type="entry name" value="dapE_proteo"/>
    <property type="match status" value="1"/>
</dbReference>
<dbReference type="InterPro" id="IPR001261">
    <property type="entry name" value="ArgE/DapE_CS"/>
</dbReference>
<dbReference type="GO" id="GO:0019877">
    <property type="term" value="P:diaminopimelate biosynthetic process"/>
    <property type="evidence" value="ECO:0007669"/>
    <property type="project" value="UniProtKB-UniRule"/>
</dbReference>
<proteinExistence type="inferred from homology"/>
<evidence type="ECO:0000256" key="3">
    <source>
        <dbReference type="ARBA" id="ARBA00011738"/>
    </source>
</evidence>
<evidence type="ECO:0000256" key="4">
    <source>
        <dbReference type="ARBA" id="ARBA00011921"/>
    </source>
</evidence>
<feature type="binding site" evidence="15">
    <location>
        <position position="75"/>
    </location>
    <ligand>
        <name>Zn(2+)</name>
        <dbReference type="ChEBI" id="CHEBI:29105"/>
        <label>1</label>
    </ligand>
</feature>
<dbReference type="UniPathway" id="UPA00034">
    <property type="reaction ID" value="UER00021"/>
</dbReference>
<feature type="binding site" evidence="15">
    <location>
        <position position="108"/>
    </location>
    <ligand>
        <name>Zn(2+)</name>
        <dbReference type="ChEBI" id="CHEBI:29105"/>
        <label>1</label>
    </ligand>
</feature>
<dbReference type="EMBL" id="NBYO01000001">
    <property type="protein sequence ID" value="OXT01781.1"/>
    <property type="molecule type" value="Genomic_DNA"/>
</dbReference>
<dbReference type="HAMAP" id="MF_01690">
    <property type="entry name" value="DapE"/>
    <property type="match status" value="1"/>
</dbReference>
<name>A0A231V167_9HYPH</name>
<comment type="cofactor">
    <cofactor evidence="15">
        <name>Zn(2+)</name>
        <dbReference type="ChEBI" id="CHEBI:29105"/>
    </cofactor>
    <cofactor evidence="15">
        <name>Co(2+)</name>
        <dbReference type="ChEBI" id="CHEBI:48828"/>
    </cofactor>
    <text evidence="15">Binds 2 Zn(2+) or Co(2+) ions per subunit.</text>
</comment>
<dbReference type="EC" id="3.5.1.18" evidence="4 15"/>
<dbReference type="GO" id="GO:0008777">
    <property type="term" value="F:acetylornithine deacetylase activity"/>
    <property type="evidence" value="ECO:0007669"/>
    <property type="project" value="TreeGrafter"/>
</dbReference>
<dbReference type="CDD" id="cd03891">
    <property type="entry name" value="M20_DapE_proteobac"/>
    <property type="match status" value="1"/>
</dbReference>
<evidence type="ECO:0000259" key="16">
    <source>
        <dbReference type="Pfam" id="PF07687"/>
    </source>
</evidence>
<protein>
    <recommendedName>
        <fullName evidence="5 15">Succinyl-diaminopimelate desuccinylase</fullName>
        <shortName evidence="15">SDAP desuccinylase</shortName>
        <ecNumber evidence="4 15">3.5.1.18</ecNumber>
    </recommendedName>
    <alternativeName>
        <fullName evidence="13 15">N-succinyl-LL-2,6-diaminoheptanedioate amidohydrolase</fullName>
    </alternativeName>
</protein>
<comment type="pathway">
    <text evidence="1 15">Amino-acid biosynthesis; L-lysine biosynthesis via DAP pathway; LL-2,6-diaminopimelate from (S)-tetrahydrodipicolinate (succinylase route): step 3/3.</text>
</comment>
<gene>
    <name evidence="15" type="primary">dapE</name>
    <name evidence="17" type="ORF">B7H23_02160</name>
</gene>
<dbReference type="GO" id="GO:0009089">
    <property type="term" value="P:lysine biosynthetic process via diaminopimelate"/>
    <property type="evidence" value="ECO:0007669"/>
    <property type="project" value="UniProtKB-UniRule"/>
</dbReference>
<comment type="caution">
    <text evidence="17">The sequence shown here is derived from an EMBL/GenBank/DDBJ whole genome shotgun (WGS) entry which is preliminary data.</text>
</comment>
<evidence type="ECO:0000256" key="15">
    <source>
        <dbReference type="HAMAP-Rule" id="MF_01690"/>
    </source>
</evidence>
<feature type="active site" evidence="15">
    <location>
        <position position="77"/>
    </location>
</feature>
<evidence type="ECO:0000256" key="1">
    <source>
        <dbReference type="ARBA" id="ARBA00005130"/>
    </source>
</evidence>
<keyword evidence="11 15" id="KW-0457">Lysine biosynthesis</keyword>
<feature type="domain" description="Peptidase M20 dimerisation" evidence="16">
    <location>
        <begin position="184"/>
        <end position="290"/>
    </location>
</feature>
<evidence type="ECO:0000313" key="18">
    <source>
        <dbReference type="Proteomes" id="UP000215405"/>
    </source>
</evidence>
<feature type="binding site" evidence="15">
    <location>
        <position position="143"/>
    </location>
    <ligand>
        <name>Zn(2+)</name>
        <dbReference type="ChEBI" id="CHEBI:29105"/>
        <label>2</label>
    </ligand>
</feature>
<feature type="binding site" evidence="15">
    <location>
        <position position="367"/>
    </location>
    <ligand>
        <name>Zn(2+)</name>
        <dbReference type="ChEBI" id="CHEBI:29105"/>
        <label>2</label>
    </ligand>
</feature>
<feature type="binding site" evidence="15">
    <location>
        <position position="171"/>
    </location>
    <ligand>
        <name>Zn(2+)</name>
        <dbReference type="ChEBI" id="CHEBI:29105"/>
        <label>1</label>
    </ligand>
</feature>
<feature type="active site" description="Proton acceptor" evidence="15">
    <location>
        <position position="142"/>
    </location>
</feature>
<dbReference type="PANTHER" id="PTHR43808">
    <property type="entry name" value="ACETYLORNITHINE DEACETYLASE"/>
    <property type="match status" value="1"/>
</dbReference>
<dbReference type="SUPFAM" id="SSF53187">
    <property type="entry name" value="Zn-dependent exopeptidases"/>
    <property type="match status" value="1"/>
</dbReference>
<organism evidence="17 18">
    <name type="scientific">Notoacmeibacter marinus</name>
    <dbReference type="NCBI Taxonomy" id="1876515"/>
    <lineage>
        <taxon>Bacteria</taxon>
        <taxon>Pseudomonadati</taxon>
        <taxon>Pseudomonadota</taxon>
        <taxon>Alphaproteobacteria</taxon>
        <taxon>Hyphomicrobiales</taxon>
        <taxon>Notoacmeibacteraceae</taxon>
        <taxon>Notoacmeibacter</taxon>
    </lineage>
</organism>
<dbReference type="GO" id="GO:0050897">
    <property type="term" value="F:cobalt ion binding"/>
    <property type="evidence" value="ECO:0007669"/>
    <property type="project" value="UniProtKB-UniRule"/>
</dbReference>
<keyword evidence="10 15" id="KW-0220">Diaminopimelate biosynthesis</keyword>
<evidence type="ECO:0000256" key="12">
    <source>
        <dbReference type="ARBA" id="ARBA00023285"/>
    </source>
</evidence>
<feature type="binding site" evidence="15">
    <location>
        <position position="108"/>
    </location>
    <ligand>
        <name>Zn(2+)</name>
        <dbReference type="ChEBI" id="CHEBI:29105"/>
        <label>2</label>
    </ligand>
</feature>
<dbReference type="Pfam" id="PF01546">
    <property type="entry name" value="Peptidase_M20"/>
    <property type="match status" value="1"/>
</dbReference>
<dbReference type="InterPro" id="IPR005941">
    <property type="entry name" value="DapE_proteobac"/>
</dbReference>
<evidence type="ECO:0000256" key="13">
    <source>
        <dbReference type="ARBA" id="ARBA00031891"/>
    </source>
</evidence>
<evidence type="ECO:0000256" key="11">
    <source>
        <dbReference type="ARBA" id="ARBA00023154"/>
    </source>
</evidence>
<dbReference type="GO" id="GO:0006526">
    <property type="term" value="P:L-arginine biosynthetic process"/>
    <property type="evidence" value="ECO:0007669"/>
    <property type="project" value="TreeGrafter"/>
</dbReference>
<evidence type="ECO:0000256" key="5">
    <source>
        <dbReference type="ARBA" id="ARBA00022391"/>
    </source>
</evidence>
<evidence type="ECO:0000256" key="10">
    <source>
        <dbReference type="ARBA" id="ARBA00022915"/>
    </source>
</evidence>
<dbReference type="Proteomes" id="UP000215405">
    <property type="component" value="Unassembled WGS sequence"/>
</dbReference>
<evidence type="ECO:0000256" key="14">
    <source>
        <dbReference type="ARBA" id="ARBA00051301"/>
    </source>
</evidence>
<sequence>MPIKPSDPIALLSALIRCPSVTPDEAGALDLVQAVLEQHAFDVKRLPFQTDGQPRIDNLYATIGTDGPHLLFAGHTDVVPPGDENAWSSPPFDAVIRDGAMVGRGAVDMKGGIAAFLAAYARCVETNGPLPGRVSLLITGDEEGPALDGTLRVLQWLSEHDVRFDACLVGEPTNPNAVGDMIKIGRRGSHTGRLTVHGTQGHVAYPHLADNPIRALVPMLDALMNPPLDEGSERFQPSNLEITTIDVGNPATNVIPAEANAVFNVRFNDHWSAATLVAEIEKRLATAAANAARPGDAPIDWSVKWAPRVSEVFVTHDEKLVGTLAKAVETVTGRTPELSTSGGTSDARFIKDHCPVVEFGLVGQTMHKIDERVPLADLERLTAIYERFIAGWFGLESDR</sequence>
<dbReference type="InterPro" id="IPR002933">
    <property type="entry name" value="Peptidase_M20"/>
</dbReference>
<evidence type="ECO:0000256" key="8">
    <source>
        <dbReference type="ARBA" id="ARBA00022801"/>
    </source>
</evidence>
<dbReference type="NCBIfam" id="NF009557">
    <property type="entry name" value="PRK13009.1"/>
    <property type="match status" value="1"/>
</dbReference>
<keyword evidence="7 15" id="KW-0479">Metal-binding</keyword>
<keyword evidence="9 15" id="KW-0862">Zinc</keyword>
<comment type="catalytic activity">
    <reaction evidence="14 15">
        <text>N-succinyl-(2S,6S)-2,6-diaminopimelate + H2O = (2S,6S)-2,6-diaminopimelate + succinate</text>
        <dbReference type="Rhea" id="RHEA:22608"/>
        <dbReference type="ChEBI" id="CHEBI:15377"/>
        <dbReference type="ChEBI" id="CHEBI:30031"/>
        <dbReference type="ChEBI" id="CHEBI:57609"/>
        <dbReference type="ChEBI" id="CHEBI:58087"/>
        <dbReference type="EC" id="3.5.1.18"/>
    </reaction>
</comment>
<keyword evidence="18" id="KW-1185">Reference proteome</keyword>
<dbReference type="GO" id="GO:0008270">
    <property type="term" value="F:zinc ion binding"/>
    <property type="evidence" value="ECO:0007669"/>
    <property type="project" value="UniProtKB-UniRule"/>
</dbReference>
<dbReference type="InterPro" id="IPR011650">
    <property type="entry name" value="Peptidase_M20_dimer"/>
</dbReference>
<comment type="subunit">
    <text evidence="3 15">Homodimer.</text>
</comment>
<dbReference type="RefSeq" id="WP_420814456.1">
    <property type="nucleotide sequence ID" value="NZ_NBYO01000001.1"/>
</dbReference>
<dbReference type="AlphaFoldDB" id="A0A231V167"/>
<comment type="function">
    <text evidence="15">Catalyzes the hydrolysis of N-succinyl-L,L-diaminopimelic acid (SDAP), forming succinate and LL-2,6-diaminopimelate (DAP), an intermediate involved in the bacterial biosynthesis of lysine and meso-diaminopimelic acid, an essential component of bacterial cell walls.</text>
</comment>
<dbReference type="GO" id="GO:0009014">
    <property type="term" value="F:succinyl-diaminopimelate desuccinylase activity"/>
    <property type="evidence" value="ECO:0007669"/>
    <property type="project" value="UniProtKB-UniRule"/>
</dbReference>
<dbReference type="InterPro" id="IPR050072">
    <property type="entry name" value="Peptidase_M20A"/>
</dbReference>